<gene>
    <name evidence="1" type="ORF">Salmuc_00084</name>
</gene>
<dbReference type="AlphaFoldDB" id="S9Q2U3"/>
<dbReference type="EMBL" id="APVH01000072">
    <property type="protein sequence ID" value="EPX75596.1"/>
    <property type="molecule type" value="Genomic_DNA"/>
</dbReference>
<proteinExistence type="predicted"/>
<keyword evidence="2" id="KW-1185">Reference proteome</keyword>
<evidence type="ECO:0000313" key="1">
    <source>
        <dbReference type="EMBL" id="EPX75596.1"/>
    </source>
</evidence>
<protein>
    <submittedName>
        <fullName evidence="1">Uncharacterized protein</fullName>
    </submittedName>
</protein>
<comment type="caution">
    <text evidence="1">The sequence shown here is derived from an EMBL/GenBank/DDBJ whole genome shotgun (WGS) entry which is preliminary data.</text>
</comment>
<dbReference type="Proteomes" id="UP000015347">
    <property type="component" value="Unassembled WGS sequence"/>
</dbReference>
<evidence type="ECO:0000313" key="2">
    <source>
        <dbReference type="Proteomes" id="UP000015347"/>
    </source>
</evidence>
<dbReference type="HOGENOM" id="CLU_3257619_0_0_5"/>
<sequence length="42" mass="4331">MCDNAAGMVFQGLQGRSGLQTDYDLTASASALDTGSIGEKSY</sequence>
<accession>S9Q2U3</accession>
<organism evidence="1 2">
    <name type="scientific">Salipiger mucosus DSM 16094</name>
    <dbReference type="NCBI Taxonomy" id="1123237"/>
    <lineage>
        <taxon>Bacteria</taxon>
        <taxon>Pseudomonadati</taxon>
        <taxon>Pseudomonadota</taxon>
        <taxon>Alphaproteobacteria</taxon>
        <taxon>Rhodobacterales</taxon>
        <taxon>Roseobacteraceae</taxon>
        <taxon>Salipiger</taxon>
    </lineage>
</organism>
<reference evidence="2" key="1">
    <citation type="journal article" date="2014" name="Stand. Genomic Sci.">
        <title>Genome sequence of the exopolysaccharide-producing Salipiger mucosus type strain (DSM 16094(T)), a moderately halophilic member of the Roseobacter clade.</title>
        <authorList>
            <person name="Riedel T."/>
            <person name="Spring S."/>
            <person name="Fiebig A."/>
            <person name="Petersen J."/>
            <person name="Kyrpides N.C."/>
            <person name="Goker M."/>
            <person name="Klenk H.P."/>
        </authorList>
    </citation>
    <scope>NUCLEOTIDE SEQUENCE [LARGE SCALE GENOMIC DNA]</scope>
    <source>
        <strain evidence="2">DSM 16094</strain>
    </source>
</reference>
<name>S9Q2U3_9RHOB</name>